<evidence type="ECO:0000313" key="3">
    <source>
        <dbReference type="Proteomes" id="UP001279734"/>
    </source>
</evidence>
<dbReference type="AlphaFoldDB" id="A0AAD3TLQ1"/>
<evidence type="ECO:0000313" key="2">
    <source>
        <dbReference type="EMBL" id="GMH31268.1"/>
    </source>
</evidence>
<protein>
    <submittedName>
        <fullName evidence="2">Uncharacterized protein</fullName>
    </submittedName>
</protein>
<organism evidence="2 3">
    <name type="scientific">Nepenthes gracilis</name>
    <name type="common">Slender pitcher plant</name>
    <dbReference type="NCBI Taxonomy" id="150966"/>
    <lineage>
        <taxon>Eukaryota</taxon>
        <taxon>Viridiplantae</taxon>
        <taxon>Streptophyta</taxon>
        <taxon>Embryophyta</taxon>
        <taxon>Tracheophyta</taxon>
        <taxon>Spermatophyta</taxon>
        <taxon>Magnoliopsida</taxon>
        <taxon>eudicotyledons</taxon>
        <taxon>Gunneridae</taxon>
        <taxon>Pentapetalae</taxon>
        <taxon>Caryophyllales</taxon>
        <taxon>Nepenthaceae</taxon>
        <taxon>Nepenthes</taxon>
    </lineage>
</organism>
<accession>A0AAD3TLQ1</accession>
<evidence type="ECO:0000256" key="1">
    <source>
        <dbReference type="SAM" id="Phobius"/>
    </source>
</evidence>
<dbReference type="EMBL" id="BSYO01000040">
    <property type="protein sequence ID" value="GMH31268.1"/>
    <property type="molecule type" value="Genomic_DNA"/>
</dbReference>
<proteinExistence type="predicted"/>
<keyword evidence="1" id="KW-0472">Membrane</keyword>
<sequence>MLSLVSLICPISVWLKHLLGGCWLNVCVCFSPEGLCYGGVHRSCVLMMGLLLANDSGFFLNWVSSFIIVISLLMSYGVLNWTVVEDNPCVAGMAFHFVVAHRPLGFAEAFAS</sequence>
<keyword evidence="1" id="KW-0812">Transmembrane</keyword>
<dbReference type="Proteomes" id="UP001279734">
    <property type="component" value="Unassembled WGS sequence"/>
</dbReference>
<name>A0AAD3TLQ1_NEPGR</name>
<keyword evidence="3" id="KW-1185">Reference proteome</keyword>
<comment type="caution">
    <text evidence="2">The sequence shown here is derived from an EMBL/GenBank/DDBJ whole genome shotgun (WGS) entry which is preliminary data.</text>
</comment>
<gene>
    <name evidence="2" type="ORF">Nepgr_033111</name>
</gene>
<feature type="transmembrane region" description="Helical" evidence="1">
    <location>
        <begin position="58"/>
        <end position="78"/>
    </location>
</feature>
<keyword evidence="1" id="KW-1133">Transmembrane helix</keyword>
<reference evidence="2" key="1">
    <citation type="submission" date="2023-05" db="EMBL/GenBank/DDBJ databases">
        <title>Nepenthes gracilis genome sequencing.</title>
        <authorList>
            <person name="Fukushima K."/>
        </authorList>
    </citation>
    <scope>NUCLEOTIDE SEQUENCE</scope>
    <source>
        <strain evidence="2">SING2019-196</strain>
    </source>
</reference>